<accession>A0ABW2AAH1</accession>
<keyword evidence="2" id="KW-1185">Reference proteome</keyword>
<evidence type="ECO:0000313" key="2">
    <source>
        <dbReference type="Proteomes" id="UP001596298"/>
    </source>
</evidence>
<gene>
    <name evidence="1" type="ORF">ACFQDH_00735</name>
</gene>
<comment type="caution">
    <text evidence="1">The sequence shown here is derived from an EMBL/GenBank/DDBJ whole genome shotgun (WGS) entry which is preliminary data.</text>
</comment>
<dbReference type="PIRSF" id="PIRSF028451">
    <property type="entry name" value="UCP028451"/>
    <property type="match status" value="1"/>
</dbReference>
<dbReference type="RefSeq" id="WP_382397538.1">
    <property type="nucleotide sequence ID" value="NZ_JBHSWH010000001.1"/>
</dbReference>
<proteinExistence type="predicted"/>
<dbReference type="Pfam" id="PF09365">
    <property type="entry name" value="DUF2461"/>
    <property type="match status" value="1"/>
</dbReference>
<reference evidence="2" key="1">
    <citation type="journal article" date="2019" name="Int. J. Syst. Evol. Microbiol.">
        <title>The Global Catalogue of Microorganisms (GCM) 10K type strain sequencing project: providing services to taxonomists for standard genome sequencing and annotation.</title>
        <authorList>
            <consortium name="The Broad Institute Genomics Platform"/>
            <consortium name="The Broad Institute Genome Sequencing Center for Infectious Disease"/>
            <person name="Wu L."/>
            <person name="Ma J."/>
        </authorList>
    </citation>
    <scope>NUCLEOTIDE SEQUENCE [LARGE SCALE GENOMIC DNA]</scope>
    <source>
        <strain evidence="2">CCUG 58127</strain>
    </source>
</reference>
<dbReference type="PANTHER" id="PTHR36452">
    <property type="entry name" value="CHROMOSOME 12, WHOLE GENOME SHOTGUN SEQUENCE"/>
    <property type="match status" value="1"/>
</dbReference>
<protein>
    <submittedName>
        <fullName evidence="1">DUF2461 domain-containing protein</fullName>
    </submittedName>
</protein>
<sequence>MAFTGIPEAAFDFYDDLEADNSKTFWNAHKQAYDESVRAPMAAIARELEDDFGPAKLFRPNRDLRFSADKSPYKTHQGLFITAGTATGWYLEVSAAGVRAAAGCYHADAAALKLIRSGIDSPAGAELQRLIDDLVNRGWELGGDELKTVPRGYAKDHPRIDLLRKRSLVVSQDYQFAAFVRTSQLLDRVRSDWESARPLVDWITGRLPN</sequence>
<name>A0ABW2AAH1_9MICO</name>
<evidence type="ECO:0000313" key="1">
    <source>
        <dbReference type="EMBL" id="MFC6703835.1"/>
    </source>
</evidence>
<dbReference type="NCBIfam" id="TIGR02453">
    <property type="entry name" value="TIGR02453 family protein"/>
    <property type="match status" value="1"/>
</dbReference>
<dbReference type="InterPro" id="IPR015996">
    <property type="entry name" value="UCP028451"/>
</dbReference>
<dbReference type="InterPro" id="IPR012808">
    <property type="entry name" value="CHP02453"/>
</dbReference>
<dbReference type="Proteomes" id="UP001596298">
    <property type="component" value="Unassembled WGS sequence"/>
</dbReference>
<dbReference type="PANTHER" id="PTHR36452:SF1">
    <property type="entry name" value="DUF2461 DOMAIN-CONTAINING PROTEIN"/>
    <property type="match status" value="1"/>
</dbReference>
<organism evidence="1 2">
    <name type="scientific">Flexivirga alba</name>
    <dbReference type="NCBI Taxonomy" id="702742"/>
    <lineage>
        <taxon>Bacteria</taxon>
        <taxon>Bacillati</taxon>
        <taxon>Actinomycetota</taxon>
        <taxon>Actinomycetes</taxon>
        <taxon>Micrococcales</taxon>
        <taxon>Dermacoccaceae</taxon>
        <taxon>Flexivirga</taxon>
    </lineage>
</organism>
<dbReference type="EMBL" id="JBHSWH010000001">
    <property type="protein sequence ID" value="MFC6703835.1"/>
    <property type="molecule type" value="Genomic_DNA"/>
</dbReference>